<protein>
    <recommendedName>
        <fullName evidence="2">GST N-terminal domain-containing protein</fullName>
    </recommendedName>
</protein>
<dbReference type="PROSITE" id="PS50404">
    <property type="entry name" value="GST_NTER"/>
    <property type="match status" value="1"/>
</dbReference>
<gene>
    <name evidence="3" type="ORF">ECRASSUSDP1_LOCUS20438</name>
</gene>
<comment type="caution">
    <text evidence="3">The sequence shown here is derived from an EMBL/GenBank/DDBJ whole genome shotgun (WGS) entry which is preliminary data.</text>
</comment>
<dbReference type="Proteomes" id="UP001295684">
    <property type="component" value="Unassembled WGS sequence"/>
</dbReference>
<dbReference type="InterPro" id="IPR004045">
    <property type="entry name" value="Glutathione_S-Trfase_N"/>
</dbReference>
<feature type="domain" description="GST N-terminal" evidence="2">
    <location>
        <begin position="2"/>
        <end position="83"/>
    </location>
</feature>
<evidence type="ECO:0000313" key="3">
    <source>
        <dbReference type="EMBL" id="CAI2379033.1"/>
    </source>
</evidence>
<name>A0AAD1XTG6_EUPCR</name>
<dbReference type="SUPFAM" id="SSF52833">
    <property type="entry name" value="Thioredoxin-like"/>
    <property type="match status" value="1"/>
</dbReference>
<evidence type="ECO:0000313" key="4">
    <source>
        <dbReference type="Proteomes" id="UP001295684"/>
    </source>
</evidence>
<dbReference type="CDD" id="cd00570">
    <property type="entry name" value="GST_N_family"/>
    <property type="match status" value="1"/>
</dbReference>
<dbReference type="AlphaFoldDB" id="A0AAD1XTG6"/>
<keyword evidence="4" id="KW-1185">Reference proteome</keyword>
<evidence type="ECO:0000256" key="1">
    <source>
        <dbReference type="ARBA" id="ARBA00007409"/>
    </source>
</evidence>
<sequence>MSDLTIYHHPISPFAATVVAVANHFNIEHTEYRIDLAMGVQKEEWFLRINPAGKIPAIKDGDHCMGDSIEICKYLVESREIDTAFFPYKDEQKVQEIDDLKEKIKNLEPATLEIAKAFWVEPWMTGSPFPAGEVGDRIKQDIYDVHDIMEAHLVDNGTKFLHDDKEAGIIDFWAFNLIFSLVDKNFVEFDRWPKLQKWFDDCAQIQALDNIRTRSWRWFKFFDILFKTVYPTIRCLSCRTLGVTLPGQ</sequence>
<evidence type="ECO:0000259" key="2">
    <source>
        <dbReference type="PROSITE" id="PS50404"/>
    </source>
</evidence>
<dbReference type="InterPro" id="IPR036282">
    <property type="entry name" value="Glutathione-S-Trfase_C_sf"/>
</dbReference>
<accession>A0AAD1XTG6</accession>
<dbReference type="Gene3D" id="1.20.1050.130">
    <property type="match status" value="1"/>
</dbReference>
<dbReference type="Pfam" id="PF13409">
    <property type="entry name" value="GST_N_2"/>
    <property type="match status" value="1"/>
</dbReference>
<dbReference type="InterPro" id="IPR036249">
    <property type="entry name" value="Thioredoxin-like_sf"/>
</dbReference>
<comment type="similarity">
    <text evidence="1">Belongs to the GST superfamily.</text>
</comment>
<dbReference type="EMBL" id="CAMPGE010020839">
    <property type="protein sequence ID" value="CAI2379033.1"/>
    <property type="molecule type" value="Genomic_DNA"/>
</dbReference>
<organism evidence="3 4">
    <name type="scientific">Euplotes crassus</name>
    <dbReference type="NCBI Taxonomy" id="5936"/>
    <lineage>
        <taxon>Eukaryota</taxon>
        <taxon>Sar</taxon>
        <taxon>Alveolata</taxon>
        <taxon>Ciliophora</taxon>
        <taxon>Intramacronucleata</taxon>
        <taxon>Spirotrichea</taxon>
        <taxon>Hypotrichia</taxon>
        <taxon>Euplotida</taxon>
        <taxon>Euplotidae</taxon>
        <taxon>Moneuplotes</taxon>
    </lineage>
</organism>
<reference evidence="3" key="1">
    <citation type="submission" date="2023-07" db="EMBL/GenBank/DDBJ databases">
        <authorList>
            <consortium name="AG Swart"/>
            <person name="Singh M."/>
            <person name="Singh A."/>
            <person name="Seah K."/>
            <person name="Emmerich C."/>
        </authorList>
    </citation>
    <scope>NUCLEOTIDE SEQUENCE</scope>
    <source>
        <strain evidence="3">DP1</strain>
    </source>
</reference>
<dbReference type="PANTHER" id="PTHR44051">
    <property type="entry name" value="GLUTATHIONE S-TRANSFERASE-RELATED"/>
    <property type="match status" value="1"/>
</dbReference>
<dbReference type="PANTHER" id="PTHR44051:SF8">
    <property type="entry name" value="GLUTATHIONE S-TRANSFERASE GSTA"/>
    <property type="match status" value="1"/>
</dbReference>
<proteinExistence type="inferred from homology"/>
<dbReference type="SUPFAM" id="SSF47616">
    <property type="entry name" value="GST C-terminal domain-like"/>
    <property type="match status" value="1"/>
</dbReference>